<feature type="region of interest" description="Disordered" evidence="1">
    <location>
        <begin position="1"/>
        <end position="126"/>
    </location>
</feature>
<sequence>MDISFLPIEPPPDDKDIQFNAENMETESCRSELSGSSAEGSSEDGTRAWVLDGQDEFEGQGPVDDDDDLESDQSIQSRRSVCEQDLSENDAVGGYSDEVSGIESESPADDPNPQTQTVNDPHANSIPDTQLEKLYALGMKPLLLIAHPPKMVTGTHTYQTKIMLPMHAQLSTSAKTCLENVNAIYKLMVVGWTRLNPDQLPQEDEENFILNLVPCGSPIQEPAHQGRTEHLYDWQPCTMCDIQADLAFQLVQICAPTFSGGPAWTWLVPSPSYVQKRVLRLKAKHKVAGTAEVGVAAGVIFGAAALAGASGGGITGFKAADEADSVLIAIKIAAEAMGGLTQWAIGQVPRGTTSRRAPRK</sequence>
<organism evidence="2 3">
    <name type="scientific">Labeo rohita</name>
    <name type="common">Indian major carp</name>
    <name type="synonym">Cyprinus rohita</name>
    <dbReference type="NCBI Taxonomy" id="84645"/>
    <lineage>
        <taxon>Eukaryota</taxon>
        <taxon>Metazoa</taxon>
        <taxon>Chordata</taxon>
        <taxon>Craniata</taxon>
        <taxon>Vertebrata</taxon>
        <taxon>Euteleostomi</taxon>
        <taxon>Actinopterygii</taxon>
        <taxon>Neopterygii</taxon>
        <taxon>Teleostei</taxon>
        <taxon>Ostariophysi</taxon>
        <taxon>Cypriniformes</taxon>
        <taxon>Cyprinidae</taxon>
        <taxon>Labeoninae</taxon>
        <taxon>Labeonini</taxon>
        <taxon>Labeo</taxon>
    </lineage>
</organism>
<keyword evidence="3" id="KW-1185">Reference proteome</keyword>
<dbReference type="Proteomes" id="UP000290572">
    <property type="component" value="Unassembled WGS sequence"/>
</dbReference>
<evidence type="ECO:0000313" key="3">
    <source>
        <dbReference type="Proteomes" id="UP000290572"/>
    </source>
</evidence>
<name>A0A498LDX9_LABRO</name>
<feature type="compositionally biased region" description="Acidic residues" evidence="1">
    <location>
        <begin position="53"/>
        <end position="71"/>
    </location>
</feature>
<evidence type="ECO:0000256" key="1">
    <source>
        <dbReference type="SAM" id="MobiDB-lite"/>
    </source>
</evidence>
<reference evidence="2 3" key="1">
    <citation type="submission" date="2018-03" db="EMBL/GenBank/DDBJ databases">
        <title>Draft genome sequence of Rohu Carp (Labeo rohita).</title>
        <authorList>
            <person name="Das P."/>
            <person name="Kushwaha B."/>
            <person name="Joshi C.G."/>
            <person name="Kumar D."/>
            <person name="Nagpure N.S."/>
            <person name="Sahoo L."/>
            <person name="Das S.P."/>
            <person name="Bit A."/>
            <person name="Patnaik S."/>
            <person name="Meher P.K."/>
            <person name="Jayasankar P."/>
            <person name="Koringa P.G."/>
            <person name="Patel N.V."/>
            <person name="Hinsu A.T."/>
            <person name="Kumar R."/>
            <person name="Pandey M."/>
            <person name="Agarwal S."/>
            <person name="Srivastava S."/>
            <person name="Singh M."/>
            <person name="Iquebal M.A."/>
            <person name="Jaiswal S."/>
            <person name="Angadi U.B."/>
            <person name="Kumar N."/>
            <person name="Raza M."/>
            <person name="Shah T.M."/>
            <person name="Rai A."/>
            <person name="Jena J.K."/>
        </authorList>
    </citation>
    <scope>NUCLEOTIDE SEQUENCE [LARGE SCALE GENOMIC DNA]</scope>
    <source>
        <strain evidence="2">DASCIFA01</strain>
        <tissue evidence="2">Testis</tissue>
    </source>
</reference>
<comment type="caution">
    <text evidence="2">The sequence shown here is derived from an EMBL/GenBank/DDBJ whole genome shotgun (WGS) entry which is preliminary data.</text>
</comment>
<proteinExistence type="predicted"/>
<dbReference type="AlphaFoldDB" id="A0A498LDX9"/>
<gene>
    <name evidence="2" type="ORF">ROHU_013360</name>
</gene>
<dbReference type="EMBL" id="QBIY01013480">
    <property type="protein sequence ID" value="RXN03545.1"/>
    <property type="molecule type" value="Genomic_DNA"/>
</dbReference>
<accession>A0A498LDX9</accession>
<protein>
    <submittedName>
        <fullName evidence="2">Uncharacterized protein</fullName>
    </submittedName>
</protein>
<feature type="compositionally biased region" description="Low complexity" evidence="1">
    <location>
        <begin position="31"/>
        <end position="40"/>
    </location>
</feature>
<evidence type="ECO:0000313" key="2">
    <source>
        <dbReference type="EMBL" id="RXN03545.1"/>
    </source>
</evidence>